<evidence type="ECO:0000313" key="2">
    <source>
        <dbReference type="Proteomes" id="UP001139516"/>
    </source>
</evidence>
<dbReference type="EMBL" id="JALPRX010000184">
    <property type="protein sequence ID" value="MCK8788128.1"/>
    <property type="molecule type" value="Genomic_DNA"/>
</dbReference>
<dbReference type="AlphaFoldDB" id="A0A9X2BWT1"/>
<gene>
    <name evidence="1" type="ORF">M0638_27615</name>
</gene>
<dbReference type="Proteomes" id="UP001139516">
    <property type="component" value="Unassembled WGS sequence"/>
</dbReference>
<name>A0A9X2BWT1_9PROT</name>
<sequence>MLATLCRAVLAICRTRSTVADLIENDPAGWAAYGKYRIRHGVSGVAVWIGNDAYGLHVEIDGEEWKPSAAERRLIWQAVKTLVRREKRLRERRVSSSIERAIARATNGEPAP</sequence>
<keyword evidence="2" id="KW-1185">Reference proteome</keyword>
<organism evidence="1 2">
    <name type="scientific">Roseomonas acroporae</name>
    <dbReference type="NCBI Taxonomy" id="2937791"/>
    <lineage>
        <taxon>Bacteria</taxon>
        <taxon>Pseudomonadati</taxon>
        <taxon>Pseudomonadota</taxon>
        <taxon>Alphaproteobacteria</taxon>
        <taxon>Acetobacterales</taxon>
        <taxon>Roseomonadaceae</taxon>
        <taxon>Roseomonas</taxon>
    </lineage>
</organism>
<comment type="caution">
    <text evidence="1">The sequence shown here is derived from an EMBL/GenBank/DDBJ whole genome shotgun (WGS) entry which is preliminary data.</text>
</comment>
<accession>A0A9X2BWT1</accession>
<reference evidence="1" key="1">
    <citation type="submission" date="2022-04" db="EMBL/GenBank/DDBJ databases">
        <title>Roseomonas acroporae sp. nov., isolated from coral Acropora digitifera.</title>
        <authorList>
            <person name="Sun H."/>
        </authorList>
    </citation>
    <scope>NUCLEOTIDE SEQUENCE</scope>
    <source>
        <strain evidence="1">NAR14</strain>
    </source>
</reference>
<proteinExistence type="predicted"/>
<dbReference type="RefSeq" id="WP_248670170.1">
    <property type="nucleotide sequence ID" value="NZ_JALPRX010000184.1"/>
</dbReference>
<evidence type="ECO:0000313" key="1">
    <source>
        <dbReference type="EMBL" id="MCK8788128.1"/>
    </source>
</evidence>
<protein>
    <submittedName>
        <fullName evidence="1">Uncharacterized protein</fullName>
    </submittedName>
</protein>